<dbReference type="EMBL" id="KZ819603">
    <property type="protein sequence ID" value="PWN36424.1"/>
    <property type="molecule type" value="Genomic_DNA"/>
</dbReference>
<dbReference type="AlphaFoldDB" id="A0A316VGL5"/>
<accession>A0A316VGL5</accession>
<reference evidence="8 9" key="1">
    <citation type="journal article" date="2018" name="Mol. Biol. Evol.">
        <title>Broad Genomic Sampling Reveals a Smut Pathogenic Ancestry of the Fungal Clade Ustilaginomycotina.</title>
        <authorList>
            <person name="Kijpornyongpan T."/>
            <person name="Mondo S.J."/>
            <person name="Barry K."/>
            <person name="Sandor L."/>
            <person name="Lee J."/>
            <person name="Lipzen A."/>
            <person name="Pangilinan J."/>
            <person name="LaButti K."/>
            <person name="Hainaut M."/>
            <person name="Henrissat B."/>
            <person name="Grigoriev I.V."/>
            <person name="Spatafora J.W."/>
            <person name="Aime M.C."/>
        </authorList>
    </citation>
    <scope>NUCLEOTIDE SEQUENCE [LARGE SCALE GENOMIC DNA]</scope>
    <source>
        <strain evidence="8 9">MCA 3882</strain>
    </source>
</reference>
<proteinExistence type="predicted"/>
<evidence type="ECO:0000313" key="8">
    <source>
        <dbReference type="EMBL" id="PWN36424.1"/>
    </source>
</evidence>
<evidence type="ECO:0000259" key="7">
    <source>
        <dbReference type="PROSITE" id="PS50089"/>
    </source>
</evidence>
<dbReference type="PROSITE" id="PS50089">
    <property type="entry name" value="ZF_RING_2"/>
    <property type="match status" value="1"/>
</dbReference>
<keyword evidence="9" id="KW-1185">Reference proteome</keyword>
<keyword evidence="3" id="KW-0862">Zinc</keyword>
<feature type="compositionally biased region" description="Acidic residues" evidence="6">
    <location>
        <begin position="568"/>
        <end position="592"/>
    </location>
</feature>
<protein>
    <recommendedName>
        <fullName evidence="7">RING-type domain-containing protein</fullName>
    </recommendedName>
</protein>
<evidence type="ECO:0000256" key="5">
    <source>
        <dbReference type="SAM" id="Coils"/>
    </source>
</evidence>
<dbReference type="PANTHER" id="PTHR12109">
    <property type="entry name" value="RING FINGER PROTEIN 141-RELATED"/>
    <property type="match status" value="1"/>
</dbReference>
<feature type="compositionally biased region" description="Basic residues" evidence="6">
    <location>
        <begin position="154"/>
        <end position="165"/>
    </location>
</feature>
<gene>
    <name evidence="8" type="ORF">FA14DRAFT_179781</name>
</gene>
<dbReference type="InParanoid" id="A0A316VGL5"/>
<dbReference type="PROSITE" id="PS00518">
    <property type="entry name" value="ZF_RING_1"/>
    <property type="match status" value="1"/>
</dbReference>
<evidence type="ECO:0000256" key="4">
    <source>
        <dbReference type="PROSITE-ProRule" id="PRU00175"/>
    </source>
</evidence>
<keyword evidence="2 4" id="KW-0863">Zinc-finger</keyword>
<feature type="coiled-coil region" evidence="5">
    <location>
        <begin position="184"/>
        <end position="213"/>
    </location>
</feature>
<evidence type="ECO:0000313" key="9">
    <source>
        <dbReference type="Proteomes" id="UP000245771"/>
    </source>
</evidence>
<dbReference type="SUPFAM" id="SSF57850">
    <property type="entry name" value="RING/U-box"/>
    <property type="match status" value="1"/>
</dbReference>
<evidence type="ECO:0000256" key="6">
    <source>
        <dbReference type="SAM" id="MobiDB-lite"/>
    </source>
</evidence>
<dbReference type="Proteomes" id="UP000245771">
    <property type="component" value="Unassembled WGS sequence"/>
</dbReference>
<dbReference type="STRING" id="1280837.A0A316VGL5"/>
<dbReference type="PANTHER" id="PTHR12109:SF3">
    <property type="entry name" value="RING FINGER PROTEIN 141"/>
    <property type="match status" value="1"/>
</dbReference>
<dbReference type="OrthoDB" id="6105938at2759"/>
<dbReference type="Gene3D" id="3.30.40.10">
    <property type="entry name" value="Zinc/RING finger domain, C3HC4 (zinc finger)"/>
    <property type="match status" value="1"/>
</dbReference>
<feature type="compositionally biased region" description="Polar residues" evidence="6">
    <location>
        <begin position="69"/>
        <end position="86"/>
    </location>
</feature>
<evidence type="ECO:0000256" key="2">
    <source>
        <dbReference type="ARBA" id="ARBA00022771"/>
    </source>
</evidence>
<name>A0A316VGL5_9BASI</name>
<dbReference type="InterPro" id="IPR013083">
    <property type="entry name" value="Znf_RING/FYVE/PHD"/>
</dbReference>
<dbReference type="InterPro" id="IPR047126">
    <property type="entry name" value="RNF141-like"/>
</dbReference>
<dbReference type="GO" id="GO:0004842">
    <property type="term" value="F:ubiquitin-protein transferase activity"/>
    <property type="evidence" value="ECO:0007669"/>
    <property type="project" value="TreeGrafter"/>
</dbReference>
<dbReference type="Pfam" id="PF13445">
    <property type="entry name" value="zf-RING_UBOX"/>
    <property type="match status" value="1"/>
</dbReference>
<dbReference type="SMART" id="SM00184">
    <property type="entry name" value="RING"/>
    <property type="match status" value="1"/>
</dbReference>
<dbReference type="RefSeq" id="XP_025356726.1">
    <property type="nucleotide sequence ID" value="XM_025500949.1"/>
</dbReference>
<feature type="compositionally biased region" description="Basic residues" evidence="6">
    <location>
        <begin position="7"/>
        <end position="24"/>
    </location>
</feature>
<dbReference type="GO" id="GO:0008270">
    <property type="term" value="F:zinc ion binding"/>
    <property type="evidence" value="ECO:0007669"/>
    <property type="project" value="UniProtKB-KW"/>
</dbReference>
<feature type="domain" description="RING-type" evidence="7">
    <location>
        <begin position="228"/>
        <end position="295"/>
    </location>
</feature>
<feature type="compositionally biased region" description="Basic and acidic residues" evidence="6">
    <location>
        <begin position="319"/>
        <end position="330"/>
    </location>
</feature>
<dbReference type="InterPro" id="IPR001841">
    <property type="entry name" value="Znf_RING"/>
</dbReference>
<feature type="region of interest" description="Disordered" evidence="6">
    <location>
        <begin position="319"/>
        <end position="347"/>
    </location>
</feature>
<feature type="region of interest" description="Disordered" evidence="6">
    <location>
        <begin position="495"/>
        <end position="592"/>
    </location>
</feature>
<feature type="compositionally biased region" description="Acidic residues" evidence="6">
    <location>
        <begin position="538"/>
        <end position="555"/>
    </location>
</feature>
<keyword evidence="5" id="KW-0175">Coiled coil</keyword>
<sequence>MDGVTSRAHRSSARKGGRSSRSKSRTADQQAIEERVEETDNLAEASSRKVSESSSPPAKASKKTRQSKKSPLTEVQQSAKDASGLTSAGKMAKSNRKRSLSKEGDDAPPKSSVNKKQKRSKAVISDDDTSAPANVDDKKRTRRIYSPQKQDKHSGRKSGHAHSKSPLKEQDDRQIPAPKDTAESSELLFKLEAAEAERAALQAKLELQEAKLSAQSDTISQLHSQCACTVCLELAYRPHVLSPCGHVFCARCLVLWFKKALPDEPPFAPYLTEEQRTEEQQRRTLRRKKLCPHCRVRVQARPAEVWMIKGLVDKLDESIRSGQGNDKDTDISNSTSSTDAEAKEARGENLKAGTALWDTIFPHNDKPYQHPIFDEDDRVYRCGLCASEIVNRACTNPYCAIEYSENELDEYDDEDDSEFDIHDMIYGGEFGVSEDEDWEDEDNDFIDDGPVEINDDSEDEVEFDHHLHHGAHDHDNGDVQLVAINSRNVPPVRRRRGRVIALSDSEEDQGDRRARSPSNENFSDRDEEMMAGAGHHDDDEESEGGTENSYSEEEGTYASNPDDGASQDFDEGFDDRDPDDFDEDGADDLDLD</sequence>
<evidence type="ECO:0000256" key="3">
    <source>
        <dbReference type="ARBA" id="ARBA00022833"/>
    </source>
</evidence>
<feature type="region of interest" description="Disordered" evidence="6">
    <location>
        <begin position="1"/>
        <end position="181"/>
    </location>
</feature>
<dbReference type="GeneID" id="37022730"/>
<dbReference type="InterPro" id="IPR027370">
    <property type="entry name" value="Znf-RING_euk"/>
</dbReference>
<dbReference type="GO" id="GO:0051865">
    <property type="term" value="P:protein autoubiquitination"/>
    <property type="evidence" value="ECO:0007669"/>
    <property type="project" value="TreeGrafter"/>
</dbReference>
<evidence type="ECO:0000256" key="1">
    <source>
        <dbReference type="ARBA" id="ARBA00022723"/>
    </source>
</evidence>
<dbReference type="InterPro" id="IPR017907">
    <property type="entry name" value="Znf_RING_CS"/>
</dbReference>
<organism evidence="8 9">
    <name type="scientific">Meira miltonrushii</name>
    <dbReference type="NCBI Taxonomy" id="1280837"/>
    <lineage>
        <taxon>Eukaryota</taxon>
        <taxon>Fungi</taxon>
        <taxon>Dikarya</taxon>
        <taxon>Basidiomycota</taxon>
        <taxon>Ustilaginomycotina</taxon>
        <taxon>Exobasidiomycetes</taxon>
        <taxon>Exobasidiales</taxon>
        <taxon>Brachybasidiaceae</taxon>
        <taxon>Meira</taxon>
    </lineage>
</organism>
<keyword evidence="1" id="KW-0479">Metal-binding</keyword>